<reference evidence="2 3" key="1">
    <citation type="submission" date="2016-10" db="EMBL/GenBank/DDBJ databases">
        <authorList>
            <person name="de Groot N.N."/>
        </authorList>
    </citation>
    <scope>NUCLEOTIDE SEQUENCE [LARGE SCALE GENOMIC DNA]</scope>
    <source>
        <strain evidence="2 3">DSM 29433</strain>
    </source>
</reference>
<gene>
    <name evidence="2" type="ORF">SAMN05444714_1633</name>
</gene>
<accession>A0A1I6ME50</accession>
<dbReference type="EMBL" id="FOZM01000001">
    <property type="protein sequence ID" value="SFS13985.1"/>
    <property type="molecule type" value="Genomic_DNA"/>
</dbReference>
<feature type="domain" description="Bacterial transglutaminase-like N-terminal" evidence="1">
    <location>
        <begin position="7"/>
        <end position="71"/>
    </location>
</feature>
<name>A0A1I6ME50_9RHOB</name>
<dbReference type="OrthoDB" id="9804023at2"/>
<dbReference type="AlphaFoldDB" id="A0A1I6ME50"/>
<evidence type="ECO:0000313" key="2">
    <source>
        <dbReference type="EMBL" id="SFS13985.1"/>
    </source>
</evidence>
<dbReference type="Pfam" id="PF08379">
    <property type="entry name" value="Bact_transglu_N"/>
    <property type="match status" value="1"/>
</dbReference>
<evidence type="ECO:0000259" key="1">
    <source>
        <dbReference type="Pfam" id="PF08379"/>
    </source>
</evidence>
<organism evidence="2 3">
    <name type="scientific">Yoonia litorea</name>
    <dbReference type="NCBI Taxonomy" id="1123755"/>
    <lineage>
        <taxon>Bacteria</taxon>
        <taxon>Pseudomonadati</taxon>
        <taxon>Pseudomonadota</taxon>
        <taxon>Alphaproteobacteria</taxon>
        <taxon>Rhodobacterales</taxon>
        <taxon>Paracoccaceae</taxon>
        <taxon>Yoonia</taxon>
    </lineage>
</organism>
<dbReference type="InterPro" id="IPR013589">
    <property type="entry name" value="Bac_transglu_N"/>
</dbReference>
<proteinExistence type="predicted"/>
<dbReference type="STRING" id="1123755.SAMN05444714_1633"/>
<dbReference type="Proteomes" id="UP000198926">
    <property type="component" value="Unassembled WGS sequence"/>
</dbReference>
<keyword evidence="3" id="KW-1185">Reference proteome</keyword>
<evidence type="ECO:0000313" key="3">
    <source>
        <dbReference type="Proteomes" id="UP000198926"/>
    </source>
</evidence>
<sequence length="119" mass="13184">MPKVITKHTTRYLYGNAVALGPHGSCYAHGKPPELSLTSCDLEINPAAQIDWSHDVAGNTITTARFENARQHRVRLFGSSGIPKNTVSTIFRENLRVSRHLKLSVQRRLGRHSASSPEP</sequence>
<dbReference type="RefSeq" id="WP_090206209.1">
    <property type="nucleotide sequence ID" value="NZ_FOZM01000001.1"/>
</dbReference>
<protein>
    <submittedName>
        <fullName evidence="2">Transglutaminase-like N-terminal region</fullName>
    </submittedName>
</protein>